<evidence type="ECO:0000256" key="3">
    <source>
        <dbReference type="ARBA" id="ARBA00022989"/>
    </source>
</evidence>
<evidence type="ECO:0000256" key="2">
    <source>
        <dbReference type="ARBA" id="ARBA00022692"/>
    </source>
</evidence>
<keyword evidence="4 5" id="KW-0472">Membrane</keyword>
<dbReference type="InterPro" id="IPR007829">
    <property type="entry name" value="TM2"/>
</dbReference>
<proteinExistence type="predicted"/>
<protein>
    <submittedName>
        <fullName evidence="7">TM2 domain-containing protein</fullName>
    </submittedName>
</protein>
<keyword evidence="8" id="KW-1185">Reference proteome</keyword>
<dbReference type="OrthoDB" id="9812349at2"/>
<sequence length="153" mass="16681">MKGRILHIDHATGVGVITGADGHRYDVAAADLLGDGQIARPGVSVDFEVDGNRAVRVYPNPVQAFPGILLDHKNRLVAGLLALFLGAFGFHKFYLGYNTAGLIMLVSTLFGFVLLWIPTGIVAVIALIEAVIYLTRTDEQFYETYEAGQKAWF</sequence>
<keyword evidence="3 5" id="KW-1133">Transmembrane helix</keyword>
<evidence type="ECO:0000256" key="5">
    <source>
        <dbReference type="SAM" id="Phobius"/>
    </source>
</evidence>
<accession>A0A344PND5</accession>
<dbReference type="KEGG" id="pars:DRW48_15455"/>
<gene>
    <name evidence="7" type="ORF">DRW48_15455</name>
</gene>
<keyword evidence="2 5" id="KW-0812">Transmembrane</keyword>
<feature type="transmembrane region" description="Helical" evidence="5">
    <location>
        <begin position="101"/>
        <end position="134"/>
    </location>
</feature>
<dbReference type="EMBL" id="CP030918">
    <property type="protein sequence ID" value="AXC50890.1"/>
    <property type="molecule type" value="Genomic_DNA"/>
</dbReference>
<dbReference type="GO" id="GO:0016020">
    <property type="term" value="C:membrane"/>
    <property type="evidence" value="ECO:0007669"/>
    <property type="project" value="UniProtKB-SubCell"/>
</dbReference>
<dbReference type="Pfam" id="PF05154">
    <property type="entry name" value="TM2"/>
    <property type="match status" value="1"/>
</dbReference>
<reference evidence="8" key="1">
    <citation type="submission" date="2018-07" db="EMBL/GenBank/DDBJ databases">
        <title>Genome sequencing of Paracoccus sp. SC2-6.</title>
        <authorList>
            <person name="Heo J."/>
            <person name="Kim S.-J."/>
            <person name="Kwon S.-W."/>
        </authorList>
    </citation>
    <scope>NUCLEOTIDE SEQUENCE [LARGE SCALE GENOMIC DNA]</scope>
    <source>
        <strain evidence="8">SC2-6</strain>
    </source>
</reference>
<evidence type="ECO:0000313" key="7">
    <source>
        <dbReference type="EMBL" id="AXC50890.1"/>
    </source>
</evidence>
<evidence type="ECO:0000256" key="4">
    <source>
        <dbReference type="ARBA" id="ARBA00023136"/>
    </source>
</evidence>
<dbReference type="RefSeq" id="WP_114077178.1">
    <property type="nucleotide sequence ID" value="NZ_CP030918.1"/>
</dbReference>
<comment type="subcellular location">
    <subcellularLocation>
        <location evidence="1">Membrane</location>
        <topology evidence="1">Multi-pass membrane protein</topology>
    </subcellularLocation>
</comment>
<feature type="transmembrane region" description="Helical" evidence="5">
    <location>
        <begin position="76"/>
        <end position="95"/>
    </location>
</feature>
<name>A0A344PND5_9RHOB</name>
<evidence type="ECO:0000313" key="8">
    <source>
        <dbReference type="Proteomes" id="UP000252023"/>
    </source>
</evidence>
<dbReference type="AlphaFoldDB" id="A0A344PND5"/>
<feature type="domain" description="TM2" evidence="6">
    <location>
        <begin position="72"/>
        <end position="117"/>
    </location>
</feature>
<evidence type="ECO:0000259" key="6">
    <source>
        <dbReference type="Pfam" id="PF05154"/>
    </source>
</evidence>
<dbReference type="Proteomes" id="UP000252023">
    <property type="component" value="Chromosome"/>
</dbReference>
<organism evidence="7 8">
    <name type="scientific">Paracoccus suum</name>
    <dbReference type="NCBI Taxonomy" id="2259340"/>
    <lineage>
        <taxon>Bacteria</taxon>
        <taxon>Pseudomonadati</taxon>
        <taxon>Pseudomonadota</taxon>
        <taxon>Alphaproteobacteria</taxon>
        <taxon>Rhodobacterales</taxon>
        <taxon>Paracoccaceae</taxon>
        <taxon>Paracoccus</taxon>
    </lineage>
</organism>
<evidence type="ECO:0000256" key="1">
    <source>
        <dbReference type="ARBA" id="ARBA00004141"/>
    </source>
</evidence>